<sequence>MNLRRKEYPPNFWLQLHTHTIDSPTHYQRKSYRQPTKRRLNNCITFLSPHIQKFVYDGAIDKRKGEIRATKFPLSSAQFNTIIDLGVNFTYQQVVSLEQRLNLKYNFLHKGYNRGIKNIQFRVQTQRPAFDGSSVIYLPRSQRQNVLEITTATEDAHLQAVATIENMAGICKVNAVNIIEANEKKIFHITFDVAADCQSMKKIMQHAPNLAFV</sequence>
<reference evidence="1" key="1">
    <citation type="submission" date="2021-02" db="EMBL/GenBank/DDBJ databases">
        <authorList>
            <person name="Nowell W R."/>
        </authorList>
    </citation>
    <scope>NUCLEOTIDE SEQUENCE</scope>
</reference>
<dbReference type="EMBL" id="CAJOBP010008550">
    <property type="protein sequence ID" value="CAF4537089.1"/>
    <property type="molecule type" value="Genomic_DNA"/>
</dbReference>
<proteinExistence type="predicted"/>
<protein>
    <submittedName>
        <fullName evidence="1">Uncharacterized protein</fullName>
    </submittedName>
</protein>
<organism evidence="1 2">
    <name type="scientific">Rotaria socialis</name>
    <dbReference type="NCBI Taxonomy" id="392032"/>
    <lineage>
        <taxon>Eukaryota</taxon>
        <taxon>Metazoa</taxon>
        <taxon>Spiralia</taxon>
        <taxon>Gnathifera</taxon>
        <taxon>Rotifera</taxon>
        <taxon>Eurotatoria</taxon>
        <taxon>Bdelloidea</taxon>
        <taxon>Philodinida</taxon>
        <taxon>Philodinidae</taxon>
        <taxon>Rotaria</taxon>
    </lineage>
</organism>
<dbReference type="Proteomes" id="UP000663873">
    <property type="component" value="Unassembled WGS sequence"/>
</dbReference>
<gene>
    <name evidence="1" type="ORF">UJA718_LOCUS28541</name>
</gene>
<accession>A0A820XVQ4</accession>
<comment type="caution">
    <text evidence="1">The sequence shown here is derived from an EMBL/GenBank/DDBJ whole genome shotgun (WGS) entry which is preliminary data.</text>
</comment>
<keyword evidence="2" id="KW-1185">Reference proteome</keyword>
<dbReference type="AlphaFoldDB" id="A0A820XVQ4"/>
<name>A0A820XVQ4_9BILA</name>
<evidence type="ECO:0000313" key="1">
    <source>
        <dbReference type="EMBL" id="CAF4537089.1"/>
    </source>
</evidence>
<evidence type="ECO:0000313" key="2">
    <source>
        <dbReference type="Proteomes" id="UP000663873"/>
    </source>
</evidence>